<accession>A0A5B7SZL3</accession>
<dbReference type="RefSeq" id="WP_057813776.1">
    <property type="nucleotide sequence ID" value="NZ_CP040736.1"/>
</dbReference>
<dbReference type="KEGG" id="lft:FG051_00920"/>
<protein>
    <submittedName>
        <fullName evidence="4">GNAT family N-acetyltransferase</fullName>
    </submittedName>
</protein>
<proteinExistence type="predicted"/>
<organism evidence="4 5">
    <name type="scientific">Companilactobacillus futsaii</name>
    <dbReference type="NCBI Taxonomy" id="938155"/>
    <lineage>
        <taxon>Bacteria</taxon>
        <taxon>Bacillati</taxon>
        <taxon>Bacillota</taxon>
        <taxon>Bacilli</taxon>
        <taxon>Lactobacillales</taxon>
        <taxon>Lactobacillaceae</taxon>
        <taxon>Companilactobacillus</taxon>
    </lineage>
</organism>
<dbReference type="EMBL" id="CP040736">
    <property type="protein sequence ID" value="QCX23749.1"/>
    <property type="molecule type" value="Genomic_DNA"/>
</dbReference>
<dbReference type="AlphaFoldDB" id="A0A5B7SZL3"/>
<name>A0A5B7SZL3_9LACO</name>
<dbReference type="Pfam" id="PF13508">
    <property type="entry name" value="Acetyltransf_7"/>
    <property type="match status" value="1"/>
</dbReference>
<gene>
    <name evidence="4" type="ORF">FG051_00920</name>
</gene>
<dbReference type="SUPFAM" id="SSF55729">
    <property type="entry name" value="Acyl-CoA N-acyltransferases (Nat)"/>
    <property type="match status" value="1"/>
</dbReference>
<dbReference type="PANTHER" id="PTHR10908:SF0">
    <property type="entry name" value="SEROTONIN N-ACETYLTRANSFERASE"/>
    <property type="match status" value="1"/>
</dbReference>
<dbReference type="PROSITE" id="PS51186">
    <property type="entry name" value="GNAT"/>
    <property type="match status" value="1"/>
</dbReference>
<dbReference type="CDD" id="cd04301">
    <property type="entry name" value="NAT_SF"/>
    <property type="match status" value="1"/>
</dbReference>
<dbReference type="STRING" id="1423818.FC88_GL000130"/>
<evidence type="ECO:0000256" key="2">
    <source>
        <dbReference type="ARBA" id="ARBA00023315"/>
    </source>
</evidence>
<evidence type="ECO:0000313" key="5">
    <source>
        <dbReference type="Proteomes" id="UP000310673"/>
    </source>
</evidence>
<evidence type="ECO:0000256" key="1">
    <source>
        <dbReference type="ARBA" id="ARBA00022679"/>
    </source>
</evidence>
<evidence type="ECO:0000313" key="4">
    <source>
        <dbReference type="EMBL" id="QCX23749.1"/>
    </source>
</evidence>
<dbReference type="InterPro" id="IPR016181">
    <property type="entry name" value="Acyl_CoA_acyltransferase"/>
</dbReference>
<dbReference type="GO" id="GO:0008080">
    <property type="term" value="F:N-acetyltransferase activity"/>
    <property type="evidence" value="ECO:0007669"/>
    <property type="project" value="UniProtKB-ARBA"/>
</dbReference>
<keyword evidence="2" id="KW-0012">Acyltransferase</keyword>
<dbReference type="PANTHER" id="PTHR10908">
    <property type="entry name" value="SEROTONIN N-ACETYLTRANSFERASE"/>
    <property type="match status" value="1"/>
</dbReference>
<dbReference type="InterPro" id="IPR000182">
    <property type="entry name" value="GNAT_dom"/>
</dbReference>
<keyword evidence="1 4" id="KW-0808">Transferase</keyword>
<evidence type="ECO:0000259" key="3">
    <source>
        <dbReference type="PROSITE" id="PS51186"/>
    </source>
</evidence>
<reference evidence="4 5" key="1">
    <citation type="submission" date="2019-05" db="EMBL/GenBank/DDBJ databases">
        <title>Genome Sequence of Lactobacillus futsaii Y97, a Potential Probiotic Strain Isolated from the Futsai of Taiwan.</title>
        <authorList>
            <person name="Du X."/>
        </authorList>
    </citation>
    <scope>NUCLEOTIDE SEQUENCE [LARGE SCALE GENOMIC DNA]</scope>
    <source>
        <strain evidence="4 5">Y97</strain>
    </source>
</reference>
<dbReference type="InterPro" id="IPR051635">
    <property type="entry name" value="SNAT-like"/>
</dbReference>
<dbReference type="Proteomes" id="UP000310673">
    <property type="component" value="Chromosome"/>
</dbReference>
<dbReference type="Gene3D" id="3.40.630.30">
    <property type="match status" value="1"/>
</dbReference>
<feature type="domain" description="N-acetyltransferase" evidence="3">
    <location>
        <begin position="1"/>
        <end position="161"/>
    </location>
</feature>
<sequence>MEITKVTLKDLPEIVKIENLGFTPKEAGTKEQYQDRIEKLQDTFLVAHIDEQVAGFVVGPAVKEKFVEDWMYENTPKNLPTGGNQIIFTIAVDPNFRGHRIGSKLLKAMEDNAKKAQRESISLTSLEKNLSFYLKNGFKNLGVADSEHAGETWYNLVKELSN</sequence>